<dbReference type="RefSeq" id="WP_133214552.1">
    <property type="nucleotide sequence ID" value="NZ_SMSE01000004.1"/>
</dbReference>
<proteinExistence type="predicted"/>
<gene>
    <name evidence="2" type="ORF">E2F43_16055</name>
</gene>
<keyword evidence="3" id="KW-1185">Reference proteome</keyword>
<name>A0A4R5LNF3_9GAMM</name>
<evidence type="ECO:0000313" key="2">
    <source>
        <dbReference type="EMBL" id="TDG11879.1"/>
    </source>
</evidence>
<feature type="chain" id="PRO_5020697535" description="CopL family metal-binding regulatory protein" evidence="1">
    <location>
        <begin position="23"/>
        <end position="118"/>
    </location>
</feature>
<feature type="signal peptide" evidence="1">
    <location>
        <begin position="1"/>
        <end position="22"/>
    </location>
</feature>
<organism evidence="2 3">
    <name type="scientific">Seongchinamella unica</name>
    <dbReference type="NCBI Taxonomy" id="2547392"/>
    <lineage>
        <taxon>Bacteria</taxon>
        <taxon>Pseudomonadati</taxon>
        <taxon>Pseudomonadota</taxon>
        <taxon>Gammaproteobacteria</taxon>
        <taxon>Cellvibrionales</taxon>
        <taxon>Halieaceae</taxon>
        <taxon>Seongchinamella</taxon>
    </lineage>
</organism>
<evidence type="ECO:0008006" key="4">
    <source>
        <dbReference type="Google" id="ProtNLM"/>
    </source>
</evidence>
<comment type="caution">
    <text evidence="2">The sequence shown here is derived from an EMBL/GenBank/DDBJ whole genome shotgun (WGS) entry which is preliminary data.</text>
</comment>
<dbReference type="AlphaFoldDB" id="A0A4R5LNF3"/>
<evidence type="ECO:0000256" key="1">
    <source>
        <dbReference type="SAM" id="SignalP"/>
    </source>
</evidence>
<protein>
    <recommendedName>
        <fullName evidence="4">CopL family metal-binding regulatory protein</fullName>
    </recommendedName>
</protein>
<sequence length="118" mass="11932">MHKHRYILAVWLSALVTLQSLAAVAMPCSGPGAGSASAMTSMEDSTHHAHHAADAAAEADSNACCDAGYCSQGGCLSIAAAASDLIPAAVELAHPPALSLPRSAPLRCPNTLFRPPSA</sequence>
<dbReference type="EMBL" id="SMSE01000004">
    <property type="protein sequence ID" value="TDG11879.1"/>
    <property type="molecule type" value="Genomic_DNA"/>
</dbReference>
<dbReference type="Proteomes" id="UP000295554">
    <property type="component" value="Unassembled WGS sequence"/>
</dbReference>
<evidence type="ECO:0000313" key="3">
    <source>
        <dbReference type="Proteomes" id="UP000295554"/>
    </source>
</evidence>
<keyword evidence="1" id="KW-0732">Signal</keyword>
<reference evidence="2 3" key="1">
    <citation type="submission" date="2019-03" db="EMBL/GenBank/DDBJ databases">
        <title>Seongchinamella monodicae gen. nov., sp. nov., a novel member of the Gammaproteobacteria isolated from a tidal mudflat of beach.</title>
        <authorList>
            <person name="Yang H.G."/>
            <person name="Kang J.W."/>
            <person name="Lee S.D."/>
        </authorList>
    </citation>
    <scope>NUCLEOTIDE SEQUENCE [LARGE SCALE GENOMIC DNA]</scope>
    <source>
        <strain evidence="2 3">GH4-78</strain>
    </source>
</reference>
<accession>A0A4R5LNF3</accession>